<evidence type="ECO:0000313" key="14">
    <source>
        <dbReference type="EMBL" id="PVM93820.1"/>
    </source>
</evidence>
<evidence type="ECO:0000256" key="10">
    <source>
        <dbReference type="ARBA" id="ARBA00029409"/>
    </source>
</evidence>
<evidence type="ECO:0000256" key="7">
    <source>
        <dbReference type="ARBA" id="ARBA00022777"/>
    </source>
</evidence>
<dbReference type="NCBIfam" id="TIGR01498">
    <property type="entry name" value="folK"/>
    <property type="match status" value="1"/>
</dbReference>
<comment type="caution">
    <text evidence="14">The sequence shown here is derived from an EMBL/GenBank/DDBJ whole genome shotgun (WGS) entry which is preliminary data.</text>
</comment>
<keyword evidence="5" id="KW-0808">Transferase</keyword>
<protein>
    <recommendedName>
        <fullName evidence="4">2-amino-4-hydroxy-6-hydroxymethyldihydropteridine pyrophosphokinase</fullName>
        <ecNumber evidence="3">2.7.6.3</ecNumber>
    </recommendedName>
    <alternativeName>
        <fullName evidence="11">6-hydroxymethyl-7,8-dihydropterin pyrophosphokinase</fullName>
    </alternativeName>
    <alternativeName>
        <fullName evidence="12">7,8-dihydro-6-hydroxymethylpterin-pyrophosphokinase</fullName>
    </alternativeName>
</protein>
<dbReference type="PANTHER" id="PTHR43071">
    <property type="entry name" value="2-AMINO-4-HYDROXY-6-HYDROXYMETHYLDIHYDROPTERIDINE PYROPHOSPHOKINASE"/>
    <property type="match status" value="1"/>
</dbReference>
<name>A0A2T9KCX4_9CAUL</name>
<dbReference type="Proteomes" id="UP000245073">
    <property type="component" value="Unassembled WGS sequence"/>
</dbReference>
<proteinExistence type="inferred from homology"/>
<dbReference type="GO" id="GO:0005524">
    <property type="term" value="F:ATP binding"/>
    <property type="evidence" value="ECO:0007669"/>
    <property type="project" value="UniProtKB-KW"/>
</dbReference>
<feature type="domain" description="7,8-dihydro-6-hydroxymethylpterin-pyrophosphokinase" evidence="13">
    <location>
        <begin position="101"/>
        <end position="112"/>
    </location>
</feature>
<dbReference type="InterPro" id="IPR035907">
    <property type="entry name" value="Hppk_sf"/>
</dbReference>
<evidence type="ECO:0000259" key="13">
    <source>
        <dbReference type="PROSITE" id="PS00794"/>
    </source>
</evidence>
<evidence type="ECO:0000256" key="9">
    <source>
        <dbReference type="ARBA" id="ARBA00022909"/>
    </source>
</evidence>
<dbReference type="PANTHER" id="PTHR43071:SF1">
    <property type="entry name" value="2-AMINO-4-HYDROXY-6-HYDROXYMETHYLDIHYDROPTERIDINE PYROPHOSPHOKINASE"/>
    <property type="match status" value="1"/>
</dbReference>
<evidence type="ECO:0000313" key="15">
    <source>
        <dbReference type="Proteomes" id="UP000245073"/>
    </source>
</evidence>
<keyword evidence="7 14" id="KW-0418">Kinase</keyword>
<dbReference type="UniPathway" id="UPA00077">
    <property type="reaction ID" value="UER00155"/>
</dbReference>
<dbReference type="OrthoDB" id="9808041at2"/>
<evidence type="ECO:0000256" key="12">
    <source>
        <dbReference type="ARBA" id="ARBA00033413"/>
    </source>
</evidence>
<keyword evidence="15" id="KW-1185">Reference proteome</keyword>
<evidence type="ECO:0000256" key="4">
    <source>
        <dbReference type="ARBA" id="ARBA00016218"/>
    </source>
</evidence>
<dbReference type="InterPro" id="IPR000550">
    <property type="entry name" value="Hppk"/>
</dbReference>
<dbReference type="EMBL" id="QDKQ01000014">
    <property type="protein sequence ID" value="PVM93820.1"/>
    <property type="molecule type" value="Genomic_DNA"/>
</dbReference>
<dbReference type="CDD" id="cd00483">
    <property type="entry name" value="HPPK"/>
    <property type="match status" value="1"/>
</dbReference>
<comment type="pathway">
    <text evidence="1">Cofactor biosynthesis; tetrahydrofolate biosynthesis; 2-amino-4-hydroxy-6-hydroxymethyl-7,8-dihydropteridine diphosphate from 7,8-dihydroneopterin triphosphate: step 4/4.</text>
</comment>
<dbReference type="GO" id="GO:0016301">
    <property type="term" value="F:kinase activity"/>
    <property type="evidence" value="ECO:0007669"/>
    <property type="project" value="UniProtKB-KW"/>
</dbReference>
<organism evidence="14 15">
    <name type="scientific">Caulobacter endophyticus</name>
    <dbReference type="NCBI Taxonomy" id="2172652"/>
    <lineage>
        <taxon>Bacteria</taxon>
        <taxon>Pseudomonadati</taxon>
        <taxon>Pseudomonadota</taxon>
        <taxon>Alphaproteobacteria</taxon>
        <taxon>Caulobacterales</taxon>
        <taxon>Caulobacteraceae</taxon>
        <taxon>Caulobacter</taxon>
    </lineage>
</organism>
<keyword evidence="8" id="KW-0067">ATP-binding</keyword>
<dbReference type="SUPFAM" id="SSF55083">
    <property type="entry name" value="6-hydroxymethyl-7,8-dihydropterin pyrophosphokinase, HPPK"/>
    <property type="match status" value="1"/>
</dbReference>
<dbReference type="GO" id="GO:0046656">
    <property type="term" value="P:folic acid biosynthetic process"/>
    <property type="evidence" value="ECO:0007669"/>
    <property type="project" value="UniProtKB-KW"/>
</dbReference>
<evidence type="ECO:0000256" key="1">
    <source>
        <dbReference type="ARBA" id="ARBA00005051"/>
    </source>
</evidence>
<accession>A0A2T9KCX4</accession>
<evidence type="ECO:0000256" key="8">
    <source>
        <dbReference type="ARBA" id="ARBA00022840"/>
    </source>
</evidence>
<comment type="similarity">
    <text evidence="2">Belongs to the HPPK family.</text>
</comment>
<evidence type="ECO:0000256" key="2">
    <source>
        <dbReference type="ARBA" id="ARBA00005810"/>
    </source>
</evidence>
<keyword evidence="6" id="KW-0547">Nucleotide-binding</keyword>
<dbReference type="GO" id="GO:0046654">
    <property type="term" value="P:tetrahydrofolate biosynthetic process"/>
    <property type="evidence" value="ECO:0007669"/>
    <property type="project" value="UniProtKB-UniPathway"/>
</dbReference>
<gene>
    <name evidence="14" type="primary">folK</name>
    <name evidence="14" type="ORF">DDF67_02605</name>
</gene>
<dbReference type="Gene3D" id="3.30.70.560">
    <property type="entry name" value="7,8-Dihydro-6-hydroxymethylpterin-pyrophosphokinase HPPK"/>
    <property type="match status" value="1"/>
</dbReference>
<dbReference type="GO" id="GO:0003848">
    <property type="term" value="F:2-amino-4-hydroxy-6-hydroxymethyldihydropteridine diphosphokinase activity"/>
    <property type="evidence" value="ECO:0007669"/>
    <property type="project" value="UniProtKB-EC"/>
</dbReference>
<evidence type="ECO:0000256" key="5">
    <source>
        <dbReference type="ARBA" id="ARBA00022679"/>
    </source>
</evidence>
<reference evidence="14 15" key="1">
    <citation type="submission" date="2018-04" db="EMBL/GenBank/DDBJ databases">
        <title>The genome sequence of Caulobacter sp. 744.</title>
        <authorList>
            <person name="Gao J."/>
            <person name="Sun J."/>
        </authorList>
    </citation>
    <scope>NUCLEOTIDE SEQUENCE [LARGE SCALE GENOMIC DNA]</scope>
    <source>
        <strain evidence="14 15">774</strain>
    </source>
</reference>
<dbReference type="AlphaFoldDB" id="A0A2T9KCX4"/>
<dbReference type="RefSeq" id="WP_109099401.1">
    <property type="nucleotide sequence ID" value="NZ_QDKQ01000014.1"/>
</dbReference>
<dbReference type="PROSITE" id="PS00794">
    <property type="entry name" value="HPPK"/>
    <property type="match status" value="1"/>
</dbReference>
<evidence type="ECO:0000256" key="3">
    <source>
        <dbReference type="ARBA" id="ARBA00013253"/>
    </source>
</evidence>
<dbReference type="EC" id="2.7.6.3" evidence="3"/>
<dbReference type="Pfam" id="PF01288">
    <property type="entry name" value="HPPK"/>
    <property type="match status" value="1"/>
</dbReference>
<sequence>MKERLDQNGLDAAVVVALGCNLPGAYTSREALLEAAVSALGGEGMTVVARSGWWTSAAWPDPTGPAYLNGVVLVETNLSPAEALAALHRVEAGFGRARSERNAARTLDLDLIAHGRTVTDGNLVLPHPRAHERLFVMGPLAQVAGDWVHPVLGERASNLAARATVGADAKPHPHP</sequence>
<evidence type="ECO:0000256" key="11">
    <source>
        <dbReference type="ARBA" id="ARBA00029766"/>
    </source>
</evidence>
<keyword evidence="9" id="KW-0289">Folate biosynthesis</keyword>
<comment type="function">
    <text evidence="10">Catalyzes the transfer of pyrophosphate from adenosine triphosphate (ATP) to 6-hydroxymethyl-7,8-dihydropterin, an enzymatic step in folate biosynthesis pathway.</text>
</comment>
<evidence type="ECO:0000256" key="6">
    <source>
        <dbReference type="ARBA" id="ARBA00022741"/>
    </source>
</evidence>